<feature type="compositionally biased region" description="Polar residues" evidence="1">
    <location>
        <begin position="54"/>
        <end position="71"/>
    </location>
</feature>
<feature type="compositionally biased region" description="Basic residues" evidence="1">
    <location>
        <begin position="112"/>
        <end position="139"/>
    </location>
</feature>
<feature type="compositionally biased region" description="Low complexity" evidence="1">
    <location>
        <begin position="43"/>
        <end position="53"/>
    </location>
</feature>
<feature type="compositionally biased region" description="Polar residues" evidence="1">
    <location>
        <begin position="1"/>
        <end position="13"/>
    </location>
</feature>
<reference evidence="2 3" key="1">
    <citation type="submission" date="2016-07" db="EMBL/GenBank/DDBJ databases">
        <title>Pervasive Adenine N6-methylation of Active Genes in Fungi.</title>
        <authorList>
            <consortium name="DOE Joint Genome Institute"/>
            <person name="Mondo S.J."/>
            <person name="Dannebaum R.O."/>
            <person name="Kuo R.C."/>
            <person name="Labutti K."/>
            <person name="Haridas S."/>
            <person name="Kuo A."/>
            <person name="Salamov A."/>
            <person name="Ahrendt S.R."/>
            <person name="Lipzen A."/>
            <person name="Sullivan W."/>
            <person name="Andreopoulos W.B."/>
            <person name="Clum A."/>
            <person name="Lindquist E."/>
            <person name="Daum C."/>
            <person name="Ramamoorthy G.K."/>
            <person name="Gryganskyi A."/>
            <person name="Culley D."/>
            <person name="Magnuson J.K."/>
            <person name="James T.Y."/>
            <person name="O'Malley M.A."/>
            <person name="Stajich J.E."/>
            <person name="Spatafora J.W."/>
            <person name="Visel A."/>
            <person name="Grigoriev I.V."/>
        </authorList>
    </citation>
    <scope>NUCLEOTIDE SEQUENCE [LARGE SCALE GENOMIC DNA]</scope>
    <source>
        <strain evidence="2 3">62-1032</strain>
    </source>
</reference>
<dbReference type="AlphaFoldDB" id="A0A1Y2EVP2"/>
<dbReference type="InParanoid" id="A0A1Y2EVP2"/>
<feature type="compositionally biased region" description="Basic and acidic residues" evidence="1">
    <location>
        <begin position="323"/>
        <end position="335"/>
    </location>
</feature>
<feature type="region of interest" description="Disordered" evidence="1">
    <location>
        <begin position="306"/>
        <end position="335"/>
    </location>
</feature>
<feature type="region of interest" description="Disordered" evidence="1">
    <location>
        <begin position="84"/>
        <end position="162"/>
    </location>
</feature>
<proteinExistence type="predicted"/>
<sequence length="335" mass="34351">MNDASARNQSTGDSPPKTEDQAGSAGDDSSAGPAPKRRKTTKKAAAAAAAAAASTTNDTPASVRNSPPSANLNDLAAIASQISAPSSAAPPHPPHTHSAYAPAIPSPSLPHTHSHQHTHAHPPHAGHAHAHHHHHHHVSPHAVASGRMPLAPPPFASTSASSPLLATTGGLNLDTPLHSLTLRDLVAFHEGLQHELGAMRELMSRTEQHLVQGDRLVGVLQSAIAAAGTPNPPPAPAPAPAIASPRPQEPKEAPPEPIATGTGLHITQGRRTEQDLEEYLAGLPEMAAVPLPLRKKSEGAVVGLGVNGGGVGEKSSMAPATPKVEEEKEKSTEQP</sequence>
<evidence type="ECO:0000313" key="2">
    <source>
        <dbReference type="EMBL" id="ORY75672.1"/>
    </source>
</evidence>
<name>A0A1Y2EVP2_9BASI</name>
<keyword evidence="3" id="KW-1185">Reference proteome</keyword>
<evidence type="ECO:0000256" key="1">
    <source>
        <dbReference type="SAM" id="MobiDB-lite"/>
    </source>
</evidence>
<evidence type="ECO:0000313" key="3">
    <source>
        <dbReference type="Proteomes" id="UP000193467"/>
    </source>
</evidence>
<protein>
    <submittedName>
        <fullName evidence="2">Uncharacterized protein</fullName>
    </submittedName>
</protein>
<gene>
    <name evidence="2" type="ORF">BCR35DRAFT_126778</name>
</gene>
<accession>A0A1Y2EVP2</accession>
<feature type="region of interest" description="Disordered" evidence="1">
    <location>
        <begin position="1"/>
        <end position="71"/>
    </location>
</feature>
<dbReference type="Proteomes" id="UP000193467">
    <property type="component" value="Unassembled WGS sequence"/>
</dbReference>
<dbReference type="STRING" id="106004.A0A1Y2EVP2"/>
<comment type="caution">
    <text evidence="2">The sequence shown here is derived from an EMBL/GenBank/DDBJ whole genome shotgun (WGS) entry which is preliminary data.</text>
</comment>
<dbReference type="EMBL" id="MCGR01000037">
    <property type="protein sequence ID" value="ORY75672.1"/>
    <property type="molecule type" value="Genomic_DNA"/>
</dbReference>
<feature type="compositionally biased region" description="Pro residues" evidence="1">
    <location>
        <begin position="230"/>
        <end position="239"/>
    </location>
</feature>
<organism evidence="2 3">
    <name type="scientific">Leucosporidium creatinivorum</name>
    <dbReference type="NCBI Taxonomy" id="106004"/>
    <lineage>
        <taxon>Eukaryota</taxon>
        <taxon>Fungi</taxon>
        <taxon>Dikarya</taxon>
        <taxon>Basidiomycota</taxon>
        <taxon>Pucciniomycotina</taxon>
        <taxon>Microbotryomycetes</taxon>
        <taxon>Leucosporidiales</taxon>
        <taxon>Leucosporidium</taxon>
    </lineage>
</organism>
<feature type="region of interest" description="Disordered" evidence="1">
    <location>
        <begin position="227"/>
        <end position="278"/>
    </location>
</feature>